<evidence type="ECO:0000313" key="4">
    <source>
        <dbReference type="Proteomes" id="UP000013827"/>
    </source>
</evidence>
<dbReference type="AlphaFoldDB" id="A0A0D3ICZ8"/>
<dbReference type="HOGENOM" id="CLU_910408_0_0_1"/>
<feature type="transmembrane region" description="Helical" evidence="2">
    <location>
        <begin position="88"/>
        <end position="104"/>
    </location>
</feature>
<evidence type="ECO:0000313" key="3">
    <source>
        <dbReference type="EnsemblProtists" id="EOD09133"/>
    </source>
</evidence>
<feature type="region of interest" description="Disordered" evidence="1">
    <location>
        <begin position="197"/>
        <end position="219"/>
    </location>
</feature>
<feature type="compositionally biased region" description="Gly residues" evidence="1">
    <location>
        <begin position="205"/>
        <end position="214"/>
    </location>
</feature>
<dbReference type="GeneID" id="17255285"/>
<protein>
    <recommendedName>
        <fullName evidence="5">TLC domain-containing protein</fullName>
    </recommendedName>
</protein>
<evidence type="ECO:0008006" key="5">
    <source>
        <dbReference type="Google" id="ProtNLM"/>
    </source>
</evidence>
<organism evidence="3 4">
    <name type="scientific">Emiliania huxleyi (strain CCMP1516)</name>
    <dbReference type="NCBI Taxonomy" id="280463"/>
    <lineage>
        <taxon>Eukaryota</taxon>
        <taxon>Haptista</taxon>
        <taxon>Haptophyta</taxon>
        <taxon>Prymnesiophyceae</taxon>
        <taxon>Isochrysidales</taxon>
        <taxon>Noelaerhabdaceae</taxon>
        <taxon>Emiliania</taxon>
    </lineage>
</organism>
<reference evidence="4" key="1">
    <citation type="journal article" date="2013" name="Nature">
        <title>Pan genome of the phytoplankton Emiliania underpins its global distribution.</title>
        <authorList>
            <person name="Read B.A."/>
            <person name="Kegel J."/>
            <person name="Klute M.J."/>
            <person name="Kuo A."/>
            <person name="Lefebvre S.C."/>
            <person name="Maumus F."/>
            <person name="Mayer C."/>
            <person name="Miller J."/>
            <person name="Monier A."/>
            <person name="Salamov A."/>
            <person name="Young J."/>
            <person name="Aguilar M."/>
            <person name="Claverie J.M."/>
            <person name="Frickenhaus S."/>
            <person name="Gonzalez K."/>
            <person name="Herman E.K."/>
            <person name="Lin Y.C."/>
            <person name="Napier J."/>
            <person name="Ogata H."/>
            <person name="Sarno A.F."/>
            <person name="Shmutz J."/>
            <person name="Schroeder D."/>
            <person name="de Vargas C."/>
            <person name="Verret F."/>
            <person name="von Dassow P."/>
            <person name="Valentin K."/>
            <person name="Van de Peer Y."/>
            <person name="Wheeler G."/>
            <person name="Dacks J.B."/>
            <person name="Delwiche C.F."/>
            <person name="Dyhrman S.T."/>
            <person name="Glockner G."/>
            <person name="John U."/>
            <person name="Richards T."/>
            <person name="Worden A.Z."/>
            <person name="Zhang X."/>
            <person name="Grigoriev I.V."/>
            <person name="Allen A.E."/>
            <person name="Bidle K."/>
            <person name="Borodovsky M."/>
            <person name="Bowler C."/>
            <person name="Brownlee C."/>
            <person name="Cock J.M."/>
            <person name="Elias M."/>
            <person name="Gladyshev V.N."/>
            <person name="Groth M."/>
            <person name="Guda C."/>
            <person name="Hadaegh A."/>
            <person name="Iglesias-Rodriguez M.D."/>
            <person name="Jenkins J."/>
            <person name="Jones B.M."/>
            <person name="Lawson T."/>
            <person name="Leese F."/>
            <person name="Lindquist E."/>
            <person name="Lobanov A."/>
            <person name="Lomsadze A."/>
            <person name="Malik S.B."/>
            <person name="Marsh M.E."/>
            <person name="Mackinder L."/>
            <person name="Mock T."/>
            <person name="Mueller-Roeber B."/>
            <person name="Pagarete A."/>
            <person name="Parker M."/>
            <person name="Probert I."/>
            <person name="Quesneville H."/>
            <person name="Raines C."/>
            <person name="Rensing S.A."/>
            <person name="Riano-Pachon D.M."/>
            <person name="Richier S."/>
            <person name="Rokitta S."/>
            <person name="Shiraiwa Y."/>
            <person name="Soanes D.M."/>
            <person name="van der Giezen M."/>
            <person name="Wahlund T.M."/>
            <person name="Williams B."/>
            <person name="Wilson W."/>
            <person name="Wolfe G."/>
            <person name="Wurch L.L."/>
        </authorList>
    </citation>
    <scope>NUCLEOTIDE SEQUENCE</scope>
</reference>
<reference evidence="3" key="2">
    <citation type="submission" date="2024-10" db="UniProtKB">
        <authorList>
            <consortium name="EnsemblProtists"/>
        </authorList>
    </citation>
    <scope>IDENTIFICATION</scope>
</reference>
<dbReference type="EnsemblProtists" id="EOD09133">
    <property type="protein sequence ID" value="EOD09133"/>
    <property type="gene ID" value="EMIHUDRAFT_471787"/>
</dbReference>
<feature type="transmembrane region" description="Helical" evidence="2">
    <location>
        <begin position="163"/>
        <end position="182"/>
    </location>
</feature>
<dbReference type="RefSeq" id="XP_005761562.1">
    <property type="nucleotide sequence ID" value="XM_005761505.1"/>
</dbReference>
<dbReference type="Proteomes" id="UP000013827">
    <property type="component" value="Unassembled WGS sequence"/>
</dbReference>
<keyword evidence="2" id="KW-0812">Transmembrane</keyword>
<feature type="transmembrane region" description="Helical" evidence="2">
    <location>
        <begin position="57"/>
        <end position="76"/>
    </location>
</feature>
<accession>A0A0D3ICZ8</accession>
<keyword evidence="2" id="KW-0472">Membrane</keyword>
<name>A0A0D3ICZ8_EMIH1</name>
<evidence type="ECO:0000256" key="2">
    <source>
        <dbReference type="SAM" id="Phobius"/>
    </source>
</evidence>
<dbReference type="PaxDb" id="2903-EOD09133"/>
<feature type="region of interest" description="Disordered" evidence="1">
    <location>
        <begin position="233"/>
        <end position="306"/>
    </location>
</feature>
<evidence type="ECO:0000256" key="1">
    <source>
        <dbReference type="SAM" id="MobiDB-lite"/>
    </source>
</evidence>
<sequence length="306" mass="32249">MPSTRFEPPPKIGAGIARWPSRSRAIAEVLEDPASLAFWQGESALERIDAPTGRSGLVVSGAFLLYLAVDMMVGVVCRHRFRRSMGAVYLHHVGCLVPTAYFILPSPPRGYFLYVWGEALTAVRVLSPVARWHARGVVFACRRVLWTYLLCRDLYLWEDTAEIFGGAAATMPPCVCLLLLGLDVVWWREHARTGAEHRSSSGAAGSAGSGGGGEADGDAVEMEGSLLLPRTSEAGAADAAGPTPSGDYAIDVPSRSPGEGASCMGDEGDGDGAGGCAGSRRGGEQEHSFGTDLLRTAPSVIGLDSL</sequence>
<keyword evidence="2" id="KW-1133">Transmembrane helix</keyword>
<proteinExistence type="predicted"/>
<keyword evidence="4" id="KW-1185">Reference proteome</keyword>
<dbReference type="KEGG" id="ehx:EMIHUDRAFT_471787"/>